<comment type="caution">
    <text evidence="4">The sequence shown here is derived from an EMBL/GenBank/DDBJ whole genome shotgun (WGS) entry which is preliminary data.</text>
</comment>
<sequence>MVSKLKCFSLICAISLMSAILYGNVGISQSPESIVRLTTEPPVSQLFPFEAEANTPQSPVKLKLQAVDKTGIPLENAKISLTILTPPKNPWLPTDFPIVEGTTLLEMDGIAPKGELAIEQILPIRGTYQLLVNVTPIVKNAFAPIQQTITLSIPENGVKYRNFAILCGILLIVGIGGGFVIGGRQEMEWGEIAPTRVRLLLSGAIIFAIAVLLFVNISAELVESGTHQHGEHHHHHETATNSSGSIQSQGLDVQLSGDNTATVGQLANLNIQVIDTQKNQPATDVILNIKSIQLEDEWIAFAYQTVPNLNGQLTWKQQFFDGAPHKIEVEVAPAANSTRQFQPFQVSKMIEVAGVEPPLLIRLIALAYLTGIVVVGLLIGLSWGRKKLKLVSN</sequence>
<keyword evidence="2" id="KW-1133">Transmembrane helix</keyword>
<keyword evidence="2" id="KW-0812">Transmembrane</keyword>
<feature type="transmembrane region" description="Helical" evidence="2">
    <location>
        <begin position="195"/>
        <end position="215"/>
    </location>
</feature>
<evidence type="ECO:0000256" key="2">
    <source>
        <dbReference type="SAM" id="Phobius"/>
    </source>
</evidence>
<feature type="region of interest" description="Disordered" evidence="1">
    <location>
        <begin position="226"/>
        <end position="248"/>
    </location>
</feature>
<name>A0AAE3KPR0_9CYAN</name>
<feature type="chain" id="PRO_5042153072" evidence="3">
    <location>
        <begin position="24"/>
        <end position="393"/>
    </location>
</feature>
<organism evidence="4 5">
    <name type="scientific">Limnofasciculus baicalensis BBK-W-15</name>
    <dbReference type="NCBI Taxonomy" id="2699891"/>
    <lineage>
        <taxon>Bacteria</taxon>
        <taxon>Bacillati</taxon>
        <taxon>Cyanobacteriota</taxon>
        <taxon>Cyanophyceae</taxon>
        <taxon>Coleofasciculales</taxon>
        <taxon>Coleofasciculaceae</taxon>
        <taxon>Limnofasciculus</taxon>
        <taxon>Limnofasciculus baicalensis</taxon>
    </lineage>
</organism>
<evidence type="ECO:0000313" key="5">
    <source>
        <dbReference type="Proteomes" id="UP001204953"/>
    </source>
</evidence>
<evidence type="ECO:0000256" key="1">
    <source>
        <dbReference type="SAM" id="MobiDB-lite"/>
    </source>
</evidence>
<feature type="compositionally biased region" description="Polar residues" evidence="1">
    <location>
        <begin position="239"/>
        <end position="248"/>
    </location>
</feature>
<evidence type="ECO:0000256" key="3">
    <source>
        <dbReference type="SAM" id="SignalP"/>
    </source>
</evidence>
<protein>
    <submittedName>
        <fullName evidence="4">Uncharacterized protein</fullName>
    </submittedName>
</protein>
<accession>A0AAE3KPR0</accession>
<dbReference type="AlphaFoldDB" id="A0AAE3KPR0"/>
<reference evidence="4" key="1">
    <citation type="submission" date="2022-06" db="EMBL/GenBank/DDBJ databases">
        <title>New cyanobacteria of genus Symplocastrum in benthos of Lake Baikal.</title>
        <authorList>
            <person name="Sorokovikova E."/>
            <person name="Tikhonova I."/>
            <person name="Krasnopeev A."/>
            <person name="Evseev P."/>
            <person name="Gladkikh A."/>
            <person name="Belykh O."/>
        </authorList>
    </citation>
    <scope>NUCLEOTIDE SEQUENCE</scope>
    <source>
        <strain evidence="4">BBK-W-15</strain>
    </source>
</reference>
<dbReference type="RefSeq" id="WP_254014537.1">
    <property type="nucleotide sequence ID" value="NZ_JAMZMM010000403.1"/>
</dbReference>
<keyword evidence="5" id="KW-1185">Reference proteome</keyword>
<feature type="transmembrane region" description="Helical" evidence="2">
    <location>
        <begin position="163"/>
        <end position="183"/>
    </location>
</feature>
<keyword evidence="2" id="KW-0472">Membrane</keyword>
<proteinExistence type="predicted"/>
<feature type="signal peptide" evidence="3">
    <location>
        <begin position="1"/>
        <end position="23"/>
    </location>
</feature>
<gene>
    <name evidence="4" type="ORF">NJ959_25570</name>
</gene>
<dbReference type="EMBL" id="JAMZMM010000403">
    <property type="protein sequence ID" value="MCP2731805.1"/>
    <property type="molecule type" value="Genomic_DNA"/>
</dbReference>
<evidence type="ECO:0000313" key="4">
    <source>
        <dbReference type="EMBL" id="MCP2731805.1"/>
    </source>
</evidence>
<dbReference type="Proteomes" id="UP001204953">
    <property type="component" value="Unassembled WGS sequence"/>
</dbReference>
<keyword evidence="3" id="KW-0732">Signal</keyword>
<feature type="transmembrane region" description="Helical" evidence="2">
    <location>
        <begin position="359"/>
        <end position="383"/>
    </location>
</feature>